<dbReference type="InterPro" id="IPR012677">
    <property type="entry name" value="Nucleotide-bd_a/b_plait_sf"/>
</dbReference>
<dbReference type="OrthoDB" id="431068at2759"/>
<keyword evidence="1" id="KW-0677">Repeat</keyword>
<dbReference type="EMBL" id="KE346363">
    <property type="protein sequence ID" value="KJE91920.1"/>
    <property type="molecule type" value="Genomic_DNA"/>
</dbReference>
<evidence type="ECO:0000256" key="3">
    <source>
        <dbReference type="SAM" id="MobiDB-lite"/>
    </source>
</evidence>
<dbReference type="InterPro" id="IPR050666">
    <property type="entry name" value="ESRP"/>
</dbReference>
<feature type="domain" description="RRM" evidence="4">
    <location>
        <begin position="171"/>
        <end position="232"/>
    </location>
</feature>
<dbReference type="AlphaFoldDB" id="A0A0D2WMA2"/>
<protein>
    <recommendedName>
        <fullName evidence="4">RRM domain-containing protein</fullName>
    </recommendedName>
</protein>
<keyword evidence="2" id="KW-0694">RNA-binding</keyword>
<organism evidence="5 6">
    <name type="scientific">Capsaspora owczarzaki (strain ATCC 30864)</name>
    <dbReference type="NCBI Taxonomy" id="595528"/>
    <lineage>
        <taxon>Eukaryota</taxon>
        <taxon>Filasterea</taxon>
        <taxon>Capsaspora</taxon>
    </lineage>
</organism>
<feature type="compositionally biased region" description="Low complexity" evidence="3">
    <location>
        <begin position="142"/>
        <end position="153"/>
    </location>
</feature>
<proteinExistence type="predicted"/>
<evidence type="ECO:0000259" key="4">
    <source>
        <dbReference type="Pfam" id="PF00076"/>
    </source>
</evidence>
<sequence length="232" mass="25942">MFTQRPSTSTYRHRTSPHRQMYGKPHRESTFRNADAQIRSAGSAPTRHDETSWRDPAFRADPGSAFHSPLQNSKATTTLGYSSLAGERRGSRTHPGCFPQRRTLSLDLEARRVPSVPPLFPQARSEDEQSMDSESEDDQDASNGASDPSSSSESQDHHETELDQRVIRLVGLAYAVTETDIVEFFSDIPVKQVVVVQRRSEMHHSGVAYAELVSANDIAAALQMHHRFLKGR</sequence>
<name>A0A0D2WMA2_CAPO3</name>
<dbReference type="InParanoid" id="A0A0D2WMA2"/>
<dbReference type="InterPro" id="IPR000504">
    <property type="entry name" value="RRM_dom"/>
</dbReference>
<feature type="region of interest" description="Disordered" evidence="3">
    <location>
        <begin position="108"/>
        <end position="162"/>
    </location>
</feature>
<dbReference type="SUPFAM" id="SSF54928">
    <property type="entry name" value="RNA-binding domain, RBD"/>
    <property type="match status" value="1"/>
</dbReference>
<keyword evidence="6" id="KW-1185">Reference proteome</keyword>
<reference evidence="6" key="1">
    <citation type="submission" date="2011-02" db="EMBL/GenBank/DDBJ databases">
        <title>The Genome Sequence of Capsaspora owczarzaki ATCC 30864.</title>
        <authorList>
            <person name="Russ C."/>
            <person name="Cuomo C."/>
            <person name="Burger G."/>
            <person name="Gray M.W."/>
            <person name="Holland P.W.H."/>
            <person name="King N."/>
            <person name="Lang F.B.F."/>
            <person name="Roger A.J."/>
            <person name="Ruiz-Trillo I."/>
            <person name="Young S.K."/>
            <person name="Zeng Q."/>
            <person name="Gargeya S."/>
            <person name="Alvarado L."/>
            <person name="Berlin A."/>
            <person name="Chapman S.B."/>
            <person name="Chen Z."/>
            <person name="Freedman E."/>
            <person name="Gellesch M."/>
            <person name="Goldberg J."/>
            <person name="Griggs A."/>
            <person name="Gujja S."/>
            <person name="Heilman E."/>
            <person name="Heiman D."/>
            <person name="Howarth C."/>
            <person name="Mehta T."/>
            <person name="Neiman D."/>
            <person name="Pearson M."/>
            <person name="Roberts A."/>
            <person name="Saif S."/>
            <person name="Shea T."/>
            <person name="Shenoy N."/>
            <person name="Sisk P."/>
            <person name="Stolte C."/>
            <person name="Sykes S."/>
            <person name="White J."/>
            <person name="Yandava C."/>
            <person name="Haas B."/>
            <person name="Nusbaum C."/>
            <person name="Birren B."/>
        </authorList>
    </citation>
    <scope>NUCLEOTIDE SEQUENCE</scope>
    <source>
        <strain evidence="6">ATCC 30864</strain>
    </source>
</reference>
<feature type="compositionally biased region" description="Acidic residues" evidence="3">
    <location>
        <begin position="128"/>
        <end position="140"/>
    </location>
</feature>
<dbReference type="Proteomes" id="UP000008743">
    <property type="component" value="Unassembled WGS sequence"/>
</dbReference>
<evidence type="ECO:0000313" key="5">
    <source>
        <dbReference type="EMBL" id="KJE91920.1"/>
    </source>
</evidence>
<dbReference type="Pfam" id="PF00076">
    <property type="entry name" value="RRM_1"/>
    <property type="match status" value="1"/>
</dbReference>
<evidence type="ECO:0000256" key="2">
    <source>
        <dbReference type="ARBA" id="ARBA00022884"/>
    </source>
</evidence>
<evidence type="ECO:0000256" key="1">
    <source>
        <dbReference type="ARBA" id="ARBA00022737"/>
    </source>
</evidence>
<dbReference type="GO" id="GO:0003723">
    <property type="term" value="F:RNA binding"/>
    <property type="evidence" value="ECO:0007669"/>
    <property type="project" value="UniProtKB-KW"/>
</dbReference>
<feature type="compositionally biased region" description="Polar residues" evidence="3">
    <location>
        <begin position="1"/>
        <end position="10"/>
    </location>
</feature>
<dbReference type="InterPro" id="IPR035979">
    <property type="entry name" value="RBD_domain_sf"/>
</dbReference>
<accession>A0A0D2WMA2</accession>
<feature type="region of interest" description="Disordered" evidence="3">
    <location>
        <begin position="1"/>
        <end position="74"/>
    </location>
</feature>
<gene>
    <name evidence="5" type="ORF">CAOG_009608</name>
</gene>
<evidence type="ECO:0000313" key="6">
    <source>
        <dbReference type="Proteomes" id="UP000008743"/>
    </source>
</evidence>
<dbReference type="PANTHER" id="PTHR13976">
    <property type="entry name" value="HETEROGENEOUS NUCLEAR RIBONUCLEOPROTEIN-RELATED"/>
    <property type="match status" value="1"/>
</dbReference>
<feature type="compositionally biased region" description="Basic and acidic residues" evidence="3">
    <location>
        <begin position="46"/>
        <end position="58"/>
    </location>
</feature>
<dbReference type="Gene3D" id="3.30.70.330">
    <property type="match status" value="1"/>
</dbReference>